<name>A0A2P2QCD6_RHIMU</name>
<reference evidence="1" key="1">
    <citation type="submission" date="2018-02" db="EMBL/GenBank/DDBJ databases">
        <title>Rhizophora mucronata_Transcriptome.</title>
        <authorList>
            <person name="Meera S.P."/>
            <person name="Sreeshan A."/>
            <person name="Augustine A."/>
        </authorList>
    </citation>
    <scope>NUCLEOTIDE SEQUENCE</scope>
    <source>
        <tissue evidence="1">Leaf</tissue>
    </source>
</reference>
<protein>
    <submittedName>
        <fullName evidence="1">Uncharacterized protein</fullName>
    </submittedName>
</protein>
<organism evidence="1">
    <name type="scientific">Rhizophora mucronata</name>
    <name type="common">Asiatic mangrove</name>
    <dbReference type="NCBI Taxonomy" id="61149"/>
    <lineage>
        <taxon>Eukaryota</taxon>
        <taxon>Viridiplantae</taxon>
        <taxon>Streptophyta</taxon>
        <taxon>Embryophyta</taxon>
        <taxon>Tracheophyta</taxon>
        <taxon>Spermatophyta</taxon>
        <taxon>Magnoliopsida</taxon>
        <taxon>eudicotyledons</taxon>
        <taxon>Gunneridae</taxon>
        <taxon>Pentapetalae</taxon>
        <taxon>rosids</taxon>
        <taxon>fabids</taxon>
        <taxon>Malpighiales</taxon>
        <taxon>Rhizophoraceae</taxon>
        <taxon>Rhizophora</taxon>
    </lineage>
</organism>
<dbReference type="AlphaFoldDB" id="A0A2P2QCD6"/>
<proteinExistence type="predicted"/>
<accession>A0A2P2QCD6</accession>
<dbReference type="EMBL" id="GGEC01084176">
    <property type="protein sequence ID" value="MBX64660.1"/>
    <property type="molecule type" value="Transcribed_RNA"/>
</dbReference>
<evidence type="ECO:0000313" key="1">
    <source>
        <dbReference type="EMBL" id="MBX64660.1"/>
    </source>
</evidence>
<sequence length="60" mass="6971">MPLTIISIVYLHSIQDAPLKGLLMHKRQCCNSCMDIYIQQKSKQHALLIVWGNLKHKKQI</sequence>